<dbReference type="Proteomes" id="UP000221339">
    <property type="component" value="Segment"/>
</dbReference>
<evidence type="ECO:0000313" key="3">
    <source>
        <dbReference type="Proteomes" id="UP000221339"/>
    </source>
</evidence>
<dbReference type="EMBL" id="KT001914">
    <property type="protein sequence ID" value="AKU43589.1"/>
    <property type="molecule type" value="Genomic_DNA"/>
</dbReference>
<sequence length="142" mass="15458">MSKNESPLVTDTNAAPPPEALTDPVGKALKFEDLSTVGVGDVFNTFRVGFDKKLAVGDTVKLKSAVEGEPDLGEAKVTQIVEGPYDNLKQLAGDNHLFFKSPSEVGVTDQDRMTPELNRLYPGVDLYAETTKVTVIYLERTK</sequence>
<evidence type="ECO:0000256" key="1">
    <source>
        <dbReference type="SAM" id="MobiDB-lite"/>
    </source>
</evidence>
<evidence type="ECO:0000313" key="2">
    <source>
        <dbReference type="EMBL" id="AKU43589.1"/>
    </source>
</evidence>
<organism evidence="2 3">
    <name type="scientific">Caulobacter phage Seuss</name>
    <dbReference type="NCBI Taxonomy" id="1675601"/>
    <lineage>
        <taxon>Viruses</taxon>
        <taxon>Duplodnaviria</taxon>
        <taxon>Heunggongvirae</taxon>
        <taxon>Uroviricota</taxon>
        <taxon>Caudoviricetes</taxon>
        <taxon>Seussvirus</taxon>
        <taxon>Seussvirus seuss</taxon>
    </lineage>
</organism>
<name>A0A0K1LM97_9CAUD</name>
<feature type="compositionally biased region" description="Polar residues" evidence="1">
    <location>
        <begin position="1"/>
        <end position="13"/>
    </location>
</feature>
<protein>
    <submittedName>
        <fullName evidence="2">Uncharacterized protein</fullName>
    </submittedName>
</protein>
<accession>A0A0K1LM97</accession>
<gene>
    <name evidence="2" type="ORF">CPT_Seuss63</name>
</gene>
<proteinExistence type="predicted"/>
<reference evidence="2 3" key="1">
    <citation type="journal article" date="2015" name="Genome Announc.">
        <title>Complete Genome Sequence of Caulobacter crescentus Siphophage Seuss.</title>
        <authorList>
            <person name="Sloan J.M."/>
            <person name="Keene J.L."/>
            <person name="Cahill J.L."/>
            <person name="Rasche E.S."/>
            <person name="Kuty Everett G.F."/>
        </authorList>
    </citation>
    <scope>NUCLEOTIDE SEQUENCE [LARGE SCALE GENOMIC DNA]</scope>
</reference>
<keyword evidence="3" id="KW-1185">Reference proteome</keyword>
<feature type="region of interest" description="Disordered" evidence="1">
    <location>
        <begin position="1"/>
        <end position="21"/>
    </location>
</feature>